<dbReference type="Pfam" id="PF02595">
    <property type="entry name" value="Gly_kinase"/>
    <property type="match status" value="1"/>
</dbReference>
<dbReference type="InterPro" id="IPR036129">
    <property type="entry name" value="Glycerate_kinase_sf"/>
</dbReference>
<keyword evidence="2 4" id="KW-0808">Transferase</keyword>
<dbReference type="PANTHER" id="PTHR21599">
    <property type="entry name" value="GLYCERATE KINASE"/>
    <property type="match status" value="1"/>
</dbReference>
<evidence type="ECO:0000313" key="6">
    <source>
        <dbReference type="Proteomes" id="UP001501237"/>
    </source>
</evidence>
<dbReference type="NCBIfam" id="TIGR00045">
    <property type="entry name" value="glycerate kinase"/>
    <property type="match status" value="1"/>
</dbReference>
<dbReference type="InterPro" id="IPR018197">
    <property type="entry name" value="Glycerate_kinase_RE-like"/>
</dbReference>
<proteinExistence type="inferred from homology"/>
<comment type="caution">
    <text evidence="5">The sequence shown here is derived from an EMBL/GenBank/DDBJ whole genome shotgun (WGS) entry which is preliminary data.</text>
</comment>
<gene>
    <name evidence="5" type="ORF">GCM10010468_36340</name>
</gene>
<comment type="similarity">
    <text evidence="1 4">Belongs to the glycerate kinase type-1 family.</text>
</comment>
<dbReference type="Gene3D" id="3.40.50.10350">
    <property type="entry name" value="Glycerate kinase, domain 1"/>
    <property type="match status" value="1"/>
</dbReference>
<evidence type="ECO:0000256" key="1">
    <source>
        <dbReference type="ARBA" id="ARBA00006284"/>
    </source>
</evidence>
<dbReference type="PANTHER" id="PTHR21599:SF0">
    <property type="entry name" value="GLYCERATE KINASE"/>
    <property type="match status" value="1"/>
</dbReference>
<dbReference type="PIRSF" id="PIRSF006078">
    <property type="entry name" value="GlxK"/>
    <property type="match status" value="1"/>
</dbReference>
<sequence>MTASQVARHIVAGLERNRPGLSTVSLPVADGGDGTVDAAIAAGFERVTVTVPGPVGDPVEASYAVRGDTAVVELAEASGLHRLPEGRLQPMTASSLGTGRLMAEAAKGGARKIVLGLGGSACTDGGAGLIQGLGGKLLDALGNPLPPGGGALRNLHALDLRGLNELTGVEVVVASDVDNPLLGREGAAAVYGPQKGAGPEGVRALEAGLRRWADLAEAAARRPSRRRSAAGAAGGVGFAALAFLGARLEPGITYLLDLLGFNEQLTGARLVITGEGSLDSQTLRGKAPVGVARAAARAGVPVVAVSGRRTLTGEQLRRAKIHAAYALTDIESDVERCIRQAGPLLEQLTVAIADEWLPAG</sequence>
<evidence type="ECO:0000256" key="2">
    <source>
        <dbReference type="ARBA" id="ARBA00022679"/>
    </source>
</evidence>
<evidence type="ECO:0000313" key="5">
    <source>
        <dbReference type="EMBL" id="GAA3215128.1"/>
    </source>
</evidence>
<protein>
    <submittedName>
        <fullName evidence="5">Glycerate kinase</fullName>
    </submittedName>
</protein>
<dbReference type="Proteomes" id="UP001501237">
    <property type="component" value="Unassembled WGS sequence"/>
</dbReference>
<keyword evidence="3 4" id="KW-0418">Kinase</keyword>
<evidence type="ECO:0000256" key="4">
    <source>
        <dbReference type="PIRNR" id="PIRNR006078"/>
    </source>
</evidence>
<keyword evidence="6" id="KW-1185">Reference proteome</keyword>
<name>A0ABP6QAM6_9ACTN</name>
<dbReference type="RefSeq" id="WP_425547787.1">
    <property type="nucleotide sequence ID" value="NZ_BAAAUV010000008.1"/>
</dbReference>
<dbReference type="InterPro" id="IPR004381">
    <property type="entry name" value="Glycerate_kinase"/>
</dbReference>
<evidence type="ECO:0000256" key="3">
    <source>
        <dbReference type="ARBA" id="ARBA00022777"/>
    </source>
</evidence>
<dbReference type="SUPFAM" id="SSF110738">
    <property type="entry name" value="Glycerate kinase I"/>
    <property type="match status" value="1"/>
</dbReference>
<reference evidence="6" key="1">
    <citation type="journal article" date="2019" name="Int. J. Syst. Evol. Microbiol.">
        <title>The Global Catalogue of Microorganisms (GCM) 10K type strain sequencing project: providing services to taxonomists for standard genome sequencing and annotation.</title>
        <authorList>
            <consortium name="The Broad Institute Genomics Platform"/>
            <consortium name="The Broad Institute Genome Sequencing Center for Infectious Disease"/>
            <person name="Wu L."/>
            <person name="Ma J."/>
        </authorList>
    </citation>
    <scope>NUCLEOTIDE SEQUENCE [LARGE SCALE GENOMIC DNA]</scope>
    <source>
        <strain evidence="6">JCM 9377</strain>
    </source>
</reference>
<dbReference type="Gene3D" id="3.90.1510.10">
    <property type="entry name" value="Glycerate kinase, domain 2"/>
    <property type="match status" value="1"/>
</dbReference>
<accession>A0ABP6QAM6</accession>
<dbReference type="InterPro" id="IPR018193">
    <property type="entry name" value="Glyc_kinase_flavodox-like_fold"/>
</dbReference>
<dbReference type="EMBL" id="BAAAUV010000008">
    <property type="protein sequence ID" value="GAA3215128.1"/>
    <property type="molecule type" value="Genomic_DNA"/>
</dbReference>
<dbReference type="GO" id="GO:0016301">
    <property type="term" value="F:kinase activity"/>
    <property type="evidence" value="ECO:0007669"/>
    <property type="project" value="UniProtKB-KW"/>
</dbReference>
<organism evidence="5 6">
    <name type="scientific">Actinocorallia longicatena</name>
    <dbReference type="NCBI Taxonomy" id="111803"/>
    <lineage>
        <taxon>Bacteria</taxon>
        <taxon>Bacillati</taxon>
        <taxon>Actinomycetota</taxon>
        <taxon>Actinomycetes</taxon>
        <taxon>Streptosporangiales</taxon>
        <taxon>Thermomonosporaceae</taxon>
        <taxon>Actinocorallia</taxon>
    </lineage>
</organism>